<evidence type="ECO:0000256" key="1">
    <source>
        <dbReference type="SAM" id="MobiDB-lite"/>
    </source>
</evidence>
<feature type="compositionally biased region" description="Basic and acidic residues" evidence="1">
    <location>
        <begin position="215"/>
        <end position="233"/>
    </location>
</feature>
<dbReference type="EMBL" id="LN679126">
    <property type="protein sequence ID" value="CEL56979.1"/>
    <property type="molecule type" value="Genomic_DNA"/>
</dbReference>
<evidence type="ECO:0000313" key="4">
    <source>
        <dbReference type="Proteomes" id="UP000059188"/>
    </source>
</evidence>
<reference evidence="3 4" key="1">
    <citation type="submission" date="2014-11" db="EMBL/GenBank/DDBJ databases">
        <authorList>
            <person name="Wibberg Daniel"/>
        </authorList>
    </citation>
    <scope>NUCLEOTIDE SEQUENCE [LARGE SCALE GENOMIC DNA]</scope>
    <source>
        <strain evidence="3">Rhizoctonia solani AG1-IB 7/3/14</strain>
    </source>
</reference>
<dbReference type="InterPro" id="IPR000210">
    <property type="entry name" value="BTB/POZ_dom"/>
</dbReference>
<name>A0A0B7FJ98_THACB</name>
<feature type="compositionally biased region" description="Low complexity" evidence="1">
    <location>
        <begin position="300"/>
        <end position="315"/>
    </location>
</feature>
<feature type="region of interest" description="Disordered" evidence="1">
    <location>
        <begin position="1"/>
        <end position="61"/>
    </location>
</feature>
<feature type="domain" description="BTB" evidence="2">
    <location>
        <begin position="71"/>
        <end position="139"/>
    </location>
</feature>
<accession>A0A0B7FJ98</accession>
<dbReference type="AlphaFoldDB" id="A0A0B7FJ98"/>
<feature type="compositionally biased region" description="Polar residues" evidence="1">
    <location>
        <begin position="240"/>
        <end position="254"/>
    </location>
</feature>
<feature type="compositionally biased region" description="Acidic residues" evidence="1">
    <location>
        <begin position="316"/>
        <end position="348"/>
    </location>
</feature>
<protein>
    <recommendedName>
        <fullName evidence="2">BTB domain-containing protein</fullName>
    </recommendedName>
</protein>
<dbReference type="PROSITE" id="PS50097">
    <property type="entry name" value="BTB"/>
    <property type="match status" value="1"/>
</dbReference>
<dbReference type="OrthoDB" id="3238373at2759"/>
<dbReference type="Proteomes" id="UP000059188">
    <property type="component" value="Unassembled WGS sequence"/>
</dbReference>
<sequence>MSKRPSAVIASSQRPWSSQPPPFKRAKKDMTSEPEITIIDDGLSSIPDTSSEAETELPPPVRDPEFYYEDGSITFRVGDVLFKVHASRLKLESGDFEKVFDVPPKLENAVKARGTCDENPIIVLEVKASQFRALMKLIYRPRYIDLFASNVNTWQQFLFYLNVAILANRFAMARIERWARPELAGLVKMSGKMLLEGADVDKADNLNDDGDEHEDNAATRDKNTDTVDGRIEGGEAASGAQGTINGEPNITGRGTSTSNNDNNLSDLAAPNLNSMGNITQPNNVNDVNEGDRVNKENKENSTGNATNSSSSSSSSSEEDSDKSDGDENEEMETDDSENEASLPPEEDEDTTFQLMDAVLYAESVSDTSLHHDVRNVLQYYCVNPKNLPVATIVDLFKVADLQERDPSMFGFLFVLLLCKGNQVWKQDLFTRMDRMAFFSAQSYLTPLPDSLKTFVVVPLFKKPISSRSFATIFSETTTDKDCIEKCFVQAFTHWQEIFDEAYYTSISNKDTLAPIKALVSIPCRRLDLAQKLSTSECEHECHWKLLSQVDRDTQGLYARLAEYYQGIE</sequence>
<organism evidence="3 4">
    <name type="scientific">Thanatephorus cucumeris (strain AG1-IB / isolate 7/3/14)</name>
    <name type="common">Lettuce bottom rot fungus</name>
    <name type="synonym">Rhizoctonia solani</name>
    <dbReference type="NCBI Taxonomy" id="1108050"/>
    <lineage>
        <taxon>Eukaryota</taxon>
        <taxon>Fungi</taxon>
        <taxon>Dikarya</taxon>
        <taxon>Basidiomycota</taxon>
        <taxon>Agaricomycotina</taxon>
        <taxon>Agaricomycetes</taxon>
        <taxon>Cantharellales</taxon>
        <taxon>Ceratobasidiaceae</taxon>
        <taxon>Rhizoctonia</taxon>
        <taxon>Rhizoctonia solani AG-1</taxon>
    </lineage>
</organism>
<proteinExistence type="predicted"/>
<evidence type="ECO:0000259" key="2">
    <source>
        <dbReference type="PROSITE" id="PS50097"/>
    </source>
</evidence>
<evidence type="ECO:0000313" key="3">
    <source>
        <dbReference type="EMBL" id="CEL56979.1"/>
    </source>
</evidence>
<feature type="compositionally biased region" description="Basic and acidic residues" evidence="1">
    <location>
        <begin position="289"/>
        <end position="299"/>
    </location>
</feature>
<gene>
    <name evidence="3" type="ORF">RSOLAG1IB_08231</name>
</gene>
<feature type="compositionally biased region" description="Polar residues" evidence="1">
    <location>
        <begin position="275"/>
        <end position="286"/>
    </location>
</feature>
<keyword evidence="4" id="KW-1185">Reference proteome</keyword>
<feature type="region of interest" description="Disordered" evidence="1">
    <location>
        <begin position="202"/>
        <end position="348"/>
    </location>
</feature>
<feature type="compositionally biased region" description="Low complexity" evidence="1">
    <location>
        <begin position="255"/>
        <end position="274"/>
    </location>
</feature>